<dbReference type="Proteomes" id="UP001212997">
    <property type="component" value="Unassembled WGS sequence"/>
</dbReference>
<protein>
    <submittedName>
        <fullName evidence="2">Uncharacterized protein</fullName>
    </submittedName>
</protein>
<proteinExistence type="predicted"/>
<organism evidence="2 3">
    <name type="scientific">Meripilus lineatus</name>
    <dbReference type="NCBI Taxonomy" id="2056292"/>
    <lineage>
        <taxon>Eukaryota</taxon>
        <taxon>Fungi</taxon>
        <taxon>Dikarya</taxon>
        <taxon>Basidiomycota</taxon>
        <taxon>Agaricomycotina</taxon>
        <taxon>Agaricomycetes</taxon>
        <taxon>Polyporales</taxon>
        <taxon>Meripilaceae</taxon>
        <taxon>Meripilus</taxon>
    </lineage>
</organism>
<reference evidence="2" key="1">
    <citation type="submission" date="2022-07" db="EMBL/GenBank/DDBJ databases">
        <title>Genome Sequence of Physisporinus lineatus.</title>
        <authorList>
            <person name="Buettner E."/>
        </authorList>
    </citation>
    <scope>NUCLEOTIDE SEQUENCE</scope>
    <source>
        <strain evidence="2">VT162</strain>
    </source>
</reference>
<keyword evidence="3" id="KW-1185">Reference proteome</keyword>
<sequence>MPSAGVPDYPSGPSGYQPAYGGPGEKAPYRPFGAAYGNDAPPPNGLQQPHDDNVQGKDKKKNKFGKLGGTMANAAAGGVGFGAGAAIGSGLVNAIF</sequence>
<evidence type="ECO:0000313" key="2">
    <source>
        <dbReference type="EMBL" id="KAJ3477172.1"/>
    </source>
</evidence>
<accession>A0AAD5UT97</accession>
<dbReference type="AlphaFoldDB" id="A0AAD5UT97"/>
<evidence type="ECO:0000313" key="3">
    <source>
        <dbReference type="Proteomes" id="UP001212997"/>
    </source>
</evidence>
<feature type="region of interest" description="Disordered" evidence="1">
    <location>
        <begin position="1"/>
        <end position="66"/>
    </location>
</feature>
<evidence type="ECO:0000256" key="1">
    <source>
        <dbReference type="SAM" id="MobiDB-lite"/>
    </source>
</evidence>
<dbReference type="EMBL" id="JANAWD010000624">
    <property type="protein sequence ID" value="KAJ3477172.1"/>
    <property type="molecule type" value="Genomic_DNA"/>
</dbReference>
<name>A0AAD5UT97_9APHY</name>
<gene>
    <name evidence="2" type="ORF">NLI96_g10650</name>
</gene>
<comment type="caution">
    <text evidence="2">The sequence shown here is derived from an EMBL/GenBank/DDBJ whole genome shotgun (WGS) entry which is preliminary data.</text>
</comment>